<feature type="signal peptide" evidence="1">
    <location>
        <begin position="1"/>
        <end position="20"/>
    </location>
</feature>
<reference evidence="3" key="1">
    <citation type="submission" date="2019-01" db="EMBL/GenBank/DDBJ databases">
        <title>Cytophagaceae bacterium strain CAR-16.</title>
        <authorList>
            <person name="Chen W.-M."/>
        </authorList>
    </citation>
    <scope>NUCLEOTIDE SEQUENCE [LARGE SCALE GENOMIC DNA]</scope>
    <source>
        <strain evidence="3">WWJ-16</strain>
    </source>
</reference>
<dbReference type="Proteomes" id="UP000289857">
    <property type="component" value="Unassembled WGS sequence"/>
</dbReference>
<evidence type="ECO:0000313" key="3">
    <source>
        <dbReference type="Proteomes" id="UP000289857"/>
    </source>
</evidence>
<organism evidence="2 3">
    <name type="scientific">Flavobacterium stagni</name>
    <dbReference type="NCBI Taxonomy" id="2506421"/>
    <lineage>
        <taxon>Bacteria</taxon>
        <taxon>Pseudomonadati</taxon>
        <taxon>Bacteroidota</taxon>
        <taxon>Flavobacteriia</taxon>
        <taxon>Flavobacteriales</taxon>
        <taxon>Flavobacteriaceae</taxon>
        <taxon>Flavobacterium</taxon>
    </lineage>
</organism>
<comment type="caution">
    <text evidence="2">The sequence shown here is derived from an EMBL/GenBank/DDBJ whole genome shotgun (WGS) entry which is preliminary data.</text>
</comment>
<feature type="chain" id="PRO_5020948664" evidence="1">
    <location>
        <begin position="21"/>
        <end position="246"/>
    </location>
</feature>
<dbReference type="OrthoDB" id="638783at2"/>
<sequence>MKTFTLSIAFFISGWFTCQANGYQCYNYTGTVGKASINLSYQITPDYFGEAAKKNFNINGVYSYTQYNTPIRLEGILDASQQTVTLYEMNKEQRTATFILSLQNQKISGTWTKVGTTSSLPVHLQLTTSLNDTATAATEIPQFDSLPDYYFVGVYTKKAGATQAEMTSLKIMRKKDHRLFQEISFTDATVPTGNLMTVIYDQIEVTSPKAKNFTVANQYGRTGGYWNIVWNSKTQRFEKAVEPIAD</sequence>
<keyword evidence="1" id="KW-0732">Signal</keyword>
<evidence type="ECO:0000313" key="2">
    <source>
        <dbReference type="EMBL" id="RXR21480.1"/>
    </source>
</evidence>
<accession>A0A4Q1K6M2</accession>
<dbReference type="EMBL" id="SBKN01000008">
    <property type="protein sequence ID" value="RXR21480.1"/>
    <property type="molecule type" value="Genomic_DNA"/>
</dbReference>
<dbReference type="RefSeq" id="WP_129462230.1">
    <property type="nucleotide sequence ID" value="NZ_SBKN01000008.1"/>
</dbReference>
<dbReference type="AlphaFoldDB" id="A0A4Q1K6M2"/>
<keyword evidence="3" id="KW-1185">Reference proteome</keyword>
<evidence type="ECO:0000256" key="1">
    <source>
        <dbReference type="SAM" id="SignalP"/>
    </source>
</evidence>
<name>A0A4Q1K6M2_9FLAO</name>
<gene>
    <name evidence="2" type="ORF">EQG61_12205</name>
</gene>
<proteinExistence type="predicted"/>
<protein>
    <submittedName>
        <fullName evidence="2">Uncharacterized protein</fullName>
    </submittedName>
</protein>